<comment type="similarity">
    <text evidence="2 10">Belongs to the beta sliding clamp family.</text>
</comment>
<dbReference type="NCBIfam" id="TIGR00663">
    <property type="entry name" value="dnan"/>
    <property type="match status" value="1"/>
</dbReference>
<dbReference type="GO" id="GO:0005737">
    <property type="term" value="C:cytoplasm"/>
    <property type="evidence" value="ECO:0007669"/>
    <property type="project" value="UniProtKB-SubCell"/>
</dbReference>
<evidence type="ECO:0000313" key="15">
    <source>
        <dbReference type="EMBL" id="MBP0492116.1"/>
    </source>
</evidence>
<dbReference type="PIRSF" id="PIRSF000804">
    <property type="entry name" value="DNA_pol_III_b"/>
    <property type="match status" value="1"/>
</dbReference>
<evidence type="ECO:0000256" key="1">
    <source>
        <dbReference type="ARBA" id="ARBA00004496"/>
    </source>
</evidence>
<feature type="domain" description="DNA polymerase III beta sliding clamp central" evidence="13">
    <location>
        <begin position="153"/>
        <end position="272"/>
    </location>
</feature>
<keyword evidence="8 10" id="KW-0239">DNA-directed DNA polymerase</keyword>
<keyword evidence="7 10" id="KW-0235">DNA replication</keyword>
<evidence type="ECO:0000256" key="11">
    <source>
        <dbReference type="SAM" id="MobiDB-lite"/>
    </source>
</evidence>
<protein>
    <recommendedName>
        <fullName evidence="3 10">Beta sliding clamp</fullName>
    </recommendedName>
</protein>
<dbReference type="Proteomes" id="UP000677537">
    <property type="component" value="Unassembled WGS sequence"/>
</dbReference>
<dbReference type="GO" id="GO:0006271">
    <property type="term" value="P:DNA strand elongation involved in DNA replication"/>
    <property type="evidence" value="ECO:0007669"/>
    <property type="project" value="TreeGrafter"/>
</dbReference>
<dbReference type="Pfam" id="PF00712">
    <property type="entry name" value="DNA_pol3_beta"/>
    <property type="match status" value="1"/>
</dbReference>
<evidence type="ECO:0000259" key="14">
    <source>
        <dbReference type="Pfam" id="PF02768"/>
    </source>
</evidence>
<keyword evidence="16" id="KW-1185">Reference proteome</keyword>
<dbReference type="SUPFAM" id="SSF55979">
    <property type="entry name" value="DNA clamp"/>
    <property type="match status" value="3"/>
</dbReference>
<comment type="function">
    <text evidence="10">Confers DNA tethering and processivity to DNA polymerases and other proteins. Acts as a clamp, forming a ring around DNA (a reaction catalyzed by the clamp-loading complex) which diffuses in an ATP-independent manner freely and bidirectionally along dsDNA. Initially characterized for its ability to contact the catalytic subunit of DNA polymerase III (Pol III), a complex, multichain enzyme responsible for most of the replicative synthesis in bacteria; Pol III exhibits 3'-5' exonuclease proofreading activity. The beta chain is required for initiation of replication as well as for processivity of DNA replication.</text>
</comment>
<evidence type="ECO:0000256" key="5">
    <source>
        <dbReference type="ARBA" id="ARBA00022679"/>
    </source>
</evidence>
<dbReference type="Gene3D" id="3.70.10.10">
    <property type="match status" value="1"/>
</dbReference>
<keyword evidence="9" id="KW-0238">DNA-binding</keyword>
<dbReference type="AlphaFoldDB" id="A0A940S3D3"/>
<dbReference type="PANTHER" id="PTHR30478">
    <property type="entry name" value="DNA POLYMERASE III SUBUNIT BETA"/>
    <property type="match status" value="1"/>
</dbReference>
<comment type="subunit">
    <text evidence="10">Forms a ring-shaped head-to-tail homodimer around DNA.</text>
</comment>
<dbReference type="PANTHER" id="PTHR30478:SF0">
    <property type="entry name" value="BETA SLIDING CLAMP"/>
    <property type="match status" value="1"/>
</dbReference>
<feature type="domain" description="DNA polymerase III beta sliding clamp N-terminal" evidence="12">
    <location>
        <begin position="33"/>
        <end position="142"/>
    </location>
</feature>
<feature type="domain" description="DNA polymerase III beta sliding clamp C-terminal" evidence="14">
    <location>
        <begin position="274"/>
        <end position="361"/>
    </location>
</feature>
<comment type="caution">
    <text evidence="15">The sequence shown here is derived from an EMBL/GenBank/DDBJ whole genome shotgun (WGS) entry which is preliminary data.</text>
</comment>
<dbReference type="InterPro" id="IPR022634">
    <property type="entry name" value="DNA_polIII_beta_N"/>
</dbReference>
<name>A0A940S3D3_9PROT</name>
<dbReference type="EMBL" id="JAGIZA010000003">
    <property type="protein sequence ID" value="MBP0492116.1"/>
    <property type="molecule type" value="Genomic_DNA"/>
</dbReference>
<dbReference type="Pfam" id="PF02767">
    <property type="entry name" value="DNA_pol3_beta_2"/>
    <property type="match status" value="1"/>
</dbReference>
<dbReference type="Gene3D" id="3.10.150.10">
    <property type="entry name" value="DNA Polymerase III, subunit A, domain 2"/>
    <property type="match status" value="1"/>
</dbReference>
<dbReference type="GO" id="GO:0003887">
    <property type="term" value="F:DNA-directed DNA polymerase activity"/>
    <property type="evidence" value="ECO:0007669"/>
    <property type="project" value="UniProtKB-UniRule"/>
</dbReference>
<dbReference type="Pfam" id="PF02768">
    <property type="entry name" value="DNA_pol3_beta_3"/>
    <property type="match status" value="1"/>
</dbReference>
<dbReference type="GO" id="GO:0009360">
    <property type="term" value="C:DNA polymerase III complex"/>
    <property type="evidence" value="ECO:0007669"/>
    <property type="project" value="InterPro"/>
</dbReference>
<dbReference type="InterPro" id="IPR022637">
    <property type="entry name" value="DNA_polIII_beta_cen"/>
</dbReference>
<dbReference type="RefSeq" id="WP_209371357.1">
    <property type="nucleotide sequence ID" value="NZ_JAGIZA010000003.1"/>
</dbReference>
<dbReference type="GO" id="GO:0003677">
    <property type="term" value="F:DNA binding"/>
    <property type="evidence" value="ECO:0007669"/>
    <property type="project" value="UniProtKB-UniRule"/>
</dbReference>
<evidence type="ECO:0000256" key="9">
    <source>
        <dbReference type="ARBA" id="ARBA00023125"/>
    </source>
</evidence>
<feature type="region of interest" description="Disordered" evidence="11">
    <location>
        <begin position="1"/>
        <end position="24"/>
    </location>
</feature>
<proteinExistence type="inferred from homology"/>
<evidence type="ECO:0000256" key="10">
    <source>
        <dbReference type="PIRNR" id="PIRNR000804"/>
    </source>
</evidence>
<evidence type="ECO:0000256" key="4">
    <source>
        <dbReference type="ARBA" id="ARBA00022490"/>
    </source>
</evidence>
<dbReference type="InterPro" id="IPR022635">
    <property type="entry name" value="DNA_polIII_beta_C"/>
</dbReference>
<dbReference type="SMART" id="SM00480">
    <property type="entry name" value="POL3Bc"/>
    <property type="match status" value="1"/>
</dbReference>
<organism evidence="15 16">
    <name type="scientific">Roseomonas indoligenes</name>
    <dbReference type="NCBI Taxonomy" id="2820811"/>
    <lineage>
        <taxon>Bacteria</taxon>
        <taxon>Pseudomonadati</taxon>
        <taxon>Pseudomonadota</taxon>
        <taxon>Alphaproteobacteria</taxon>
        <taxon>Acetobacterales</taxon>
        <taxon>Roseomonadaceae</taxon>
        <taxon>Roseomonas</taxon>
    </lineage>
</organism>
<evidence type="ECO:0000313" key="16">
    <source>
        <dbReference type="Proteomes" id="UP000677537"/>
    </source>
</evidence>
<keyword evidence="4 10" id="KW-0963">Cytoplasm</keyword>
<dbReference type="InterPro" id="IPR046938">
    <property type="entry name" value="DNA_clamp_sf"/>
</dbReference>
<evidence type="ECO:0000256" key="2">
    <source>
        <dbReference type="ARBA" id="ARBA00010752"/>
    </source>
</evidence>
<keyword evidence="6 10" id="KW-0548">Nucleotidyltransferase</keyword>
<gene>
    <name evidence="15" type="primary">dnaN</name>
    <name evidence="15" type="ORF">J5Y10_04920</name>
</gene>
<accession>A0A940S3D3</accession>
<comment type="subcellular location">
    <subcellularLocation>
        <location evidence="1 10">Cytoplasm</location>
    </subcellularLocation>
</comment>
<reference evidence="15" key="1">
    <citation type="submission" date="2021-03" db="EMBL/GenBank/DDBJ databases">
        <authorList>
            <person name="So Y."/>
        </authorList>
    </citation>
    <scope>NUCLEOTIDE SEQUENCE</scope>
    <source>
        <strain evidence="15">SG15</strain>
    </source>
</reference>
<evidence type="ECO:0000256" key="6">
    <source>
        <dbReference type="ARBA" id="ARBA00022695"/>
    </source>
</evidence>
<evidence type="ECO:0000256" key="7">
    <source>
        <dbReference type="ARBA" id="ARBA00022705"/>
    </source>
</evidence>
<sequence>MPDGSIHAEGMAPGEVHASSPPPRGARVLAGHLRAAVRAAAAVTERRNTIPILANLLLRSERGTLTVRGTDMEMCITATAPGVGDLAQVTAPALTLAALLARLPEAVEVDLEPEPDLGALLVKAPGLRARLIALPAADWPRMVEAKMTAKFAIPVASLRRLVTLPAHAISTEETRYYLNGIFLERNLDAGGPWLTAVATDGHRLMKVDEPLPQGAETLPGIIVPRKAVTRLRAALEARATGDVQVEASDTRMVFRVGTLTIETKLIDGTFPDYRRVIPREAVATGKMIIHQPRAFREAVETAAAISTERSRPVKFSGMKGSIVITAASPDFGSAQVDLPEDVASWEGRDREIGFQCRYLAALAKILPEGFTASIEDGSAPMRIDFPRGIAVLMPMRV</sequence>
<dbReference type="InterPro" id="IPR001001">
    <property type="entry name" value="DNA_polIII_beta"/>
</dbReference>
<evidence type="ECO:0000256" key="8">
    <source>
        <dbReference type="ARBA" id="ARBA00022932"/>
    </source>
</evidence>
<dbReference type="GO" id="GO:0008408">
    <property type="term" value="F:3'-5' exonuclease activity"/>
    <property type="evidence" value="ECO:0007669"/>
    <property type="project" value="InterPro"/>
</dbReference>
<evidence type="ECO:0000259" key="12">
    <source>
        <dbReference type="Pfam" id="PF00712"/>
    </source>
</evidence>
<evidence type="ECO:0000259" key="13">
    <source>
        <dbReference type="Pfam" id="PF02767"/>
    </source>
</evidence>
<dbReference type="CDD" id="cd00140">
    <property type="entry name" value="beta_clamp"/>
    <property type="match status" value="1"/>
</dbReference>
<evidence type="ECO:0000256" key="3">
    <source>
        <dbReference type="ARBA" id="ARBA00021035"/>
    </source>
</evidence>
<keyword evidence="5 10" id="KW-0808">Transferase</keyword>